<organism evidence="2">
    <name type="scientific">Serratia marcescens</name>
    <dbReference type="NCBI Taxonomy" id="615"/>
    <lineage>
        <taxon>Bacteria</taxon>
        <taxon>Pseudomonadati</taxon>
        <taxon>Pseudomonadota</taxon>
        <taxon>Gammaproteobacteria</taxon>
        <taxon>Enterobacterales</taxon>
        <taxon>Yersiniaceae</taxon>
        <taxon>Serratia</taxon>
    </lineage>
</organism>
<comment type="caution">
    <text evidence="2">The sequence shown here is derived from an EMBL/GenBank/DDBJ whole genome shotgun (WGS) entry which is preliminary data.</text>
</comment>
<accession>A0A939STF6</accession>
<sequence>MKSSRPSVSDLSRRLYEYAAIKNQFSFTAINPGKPPLFRSADRDDGHGGAGHYAGDDDGRRLRAGQRLPAAAVSAAELLRLYLFRGAPALIDMENMFDLLQEKREIVDSPMPSRCASIAAKCGSMRSASVTTRAGRSSNR</sequence>
<dbReference type="AlphaFoldDB" id="A0A939STF6"/>
<protein>
    <submittedName>
        <fullName evidence="2">Uncharacterized protein</fullName>
    </submittedName>
</protein>
<evidence type="ECO:0000313" key="2">
    <source>
        <dbReference type="EMBL" id="MBO2006807.1"/>
    </source>
</evidence>
<proteinExistence type="predicted"/>
<reference evidence="2" key="1">
    <citation type="submission" date="2021-03" db="EMBL/GenBank/DDBJ databases">
        <title>Molecular epidemiology and mechanisms of colistin and carbapenem resistance in Enterobacteriaceae from clinical isolates, the environment and porcine samples in Pretoria, South Africa.</title>
        <authorList>
            <person name="Bogoshi D."/>
            <person name="Mbelle N.M."/>
            <person name="Naidoo V."/>
            <person name="Osei Sekyere J."/>
        </authorList>
    </citation>
    <scope>NUCLEOTIDE SEQUENCE</scope>
    <source>
        <strain evidence="2">C080</strain>
    </source>
</reference>
<feature type="region of interest" description="Disordered" evidence="1">
    <location>
        <begin position="36"/>
        <end position="60"/>
    </location>
</feature>
<name>A0A939STF6_SERMA</name>
<dbReference type="EMBL" id="JAGETR010000051">
    <property type="protein sequence ID" value="MBO2006807.1"/>
    <property type="molecule type" value="Genomic_DNA"/>
</dbReference>
<gene>
    <name evidence="2" type="ORF">J4732_09145</name>
</gene>
<evidence type="ECO:0000256" key="1">
    <source>
        <dbReference type="SAM" id="MobiDB-lite"/>
    </source>
</evidence>